<evidence type="ECO:0000256" key="6">
    <source>
        <dbReference type="ARBA" id="ARBA00022777"/>
    </source>
</evidence>
<dbReference type="SUPFAM" id="SSF55785">
    <property type="entry name" value="PYP-like sensor domain (PAS domain)"/>
    <property type="match status" value="1"/>
</dbReference>
<dbReference type="SMART" id="SM00911">
    <property type="entry name" value="HWE_HK"/>
    <property type="match status" value="1"/>
</dbReference>
<name>A0ABT0CWS4_9HYPH</name>
<gene>
    <name evidence="10" type="ORF">MKJ03_04735</name>
</gene>
<geneLocation type="plasmid" evidence="10">
    <name>unnamed</name>
</geneLocation>
<dbReference type="EC" id="2.7.13.3" evidence="2"/>
<evidence type="ECO:0000256" key="1">
    <source>
        <dbReference type="ARBA" id="ARBA00000085"/>
    </source>
</evidence>
<evidence type="ECO:0000256" key="2">
    <source>
        <dbReference type="ARBA" id="ARBA00012438"/>
    </source>
</evidence>
<keyword evidence="5" id="KW-0547">Nucleotide-binding</keyword>
<dbReference type="InterPro" id="IPR013656">
    <property type="entry name" value="PAS_4"/>
</dbReference>
<feature type="coiled-coil region" evidence="8">
    <location>
        <begin position="162"/>
        <end position="189"/>
    </location>
</feature>
<accession>A0ABT0CWS4</accession>
<keyword evidence="4" id="KW-0808">Transferase</keyword>
<keyword evidence="3" id="KW-0597">Phosphoprotein</keyword>
<evidence type="ECO:0000259" key="9">
    <source>
        <dbReference type="SMART" id="SM00911"/>
    </source>
</evidence>
<keyword evidence="10" id="KW-0614">Plasmid</keyword>
<organism evidence="10 11">
    <name type="scientific">Peteryoungia algae</name>
    <dbReference type="NCBI Taxonomy" id="2919917"/>
    <lineage>
        <taxon>Bacteria</taxon>
        <taxon>Pseudomonadati</taxon>
        <taxon>Pseudomonadota</taxon>
        <taxon>Alphaproteobacteria</taxon>
        <taxon>Hyphomicrobiales</taxon>
        <taxon>Rhizobiaceae</taxon>
        <taxon>Peteryoungia</taxon>
    </lineage>
</organism>
<dbReference type="InterPro" id="IPR011102">
    <property type="entry name" value="Sig_transdc_His_kinase_HWE"/>
</dbReference>
<dbReference type="Pfam" id="PF07536">
    <property type="entry name" value="HWE_HK"/>
    <property type="match status" value="1"/>
</dbReference>
<dbReference type="Proteomes" id="UP001522662">
    <property type="component" value="Unassembled WGS sequence"/>
</dbReference>
<dbReference type="PANTHER" id="PTHR41523">
    <property type="entry name" value="TWO-COMPONENT SYSTEM SENSOR PROTEIN"/>
    <property type="match status" value="1"/>
</dbReference>
<evidence type="ECO:0000313" key="10">
    <source>
        <dbReference type="EMBL" id="MCJ8237622.1"/>
    </source>
</evidence>
<comment type="catalytic activity">
    <reaction evidence="1">
        <text>ATP + protein L-histidine = ADP + protein N-phospho-L-histidine.</text>
        <dbReference type="EC" id="2.7.13.3"/>
    </reaction>
</comment>
<keyword evidence="11" id="KW-1185">Reference proteome</keyword>
<dbReference type="RefSeq" id="WP_245135132.1">
    <property type="nucleotide sequence ID" value="NZ_CP128477.1"/>
</dbReference>
<dbReference type="PANTHER" id="PTHR41523:SF7">
    <property type="entry name" value="HISTIDINE KINASE"/>
    <property type="match status" value="1"/>
</dbReference>
<dbReference type="Pfam" id="PF08448">
    <property type="entry name" value="PAS_4"/>
    <property type="match status" value="1"/>
</dbReference>
<evidence type="ECO:0000256" key="8">
    <source>
        <dbReference type="SAM" id="Coils"/>
    </source>
</evidence>
<dbReference type="EMBL" id="JALAYX010000001">
    <property type="protein sequence ID" value="MCJ8237622.1"/>
    <property type="molecule type" value="Genomic_DNA"/>
</dbReference>
<keyword evidence="7" id="KW-0067">ATP-binding</keyword>
<evidence type="ECO:0000256" key="3">
    <source>
        <dbReference type="ARBA" id="ARBA00022553"/>
    </source>
</evidence>
<keyword evidence="8" id="KW-0175">Coiled coil</keyword>
<dbReference type="Gene3D" id="3.30.450.20">
    <property type="entry name" value="PAS domain"/>
    <property type="match status" value="1"/>
</dbReference>
<evidence type="ECO:0000256" key="4">
    <source>
        <dbReference type="ARBA" id="ARBA00022679"/>
    </source>
</evidence>
<evidence type="ECO:0000313" key="11">
    <source>
        <dbReference type="Proteomes" id="UP001522662"/>
    </source>
</evidence>
<reference evidence="10 11" key="1">
    <citation type="submission" date="2022-03" db="EMBL/GenBank/DDBJ databases">
        <title>Rhizobium SSM4.3 sp. nov., isolated from Sediment (Gouqi Island).</title>
        <authorList>
            <person name="Chen G."/>
        </authorList>
    </citation>
    <scope>NUCLEOTIDE SEQUENCE [LARGE SCALE GENOMIC DNA]</scope>
    <source>
        <strain evidence="10 11">SSM4.3</strain>
        <plasmid evidence="10">unnamed</plasmid>
    </source>
</reference>
<comment type="caution">
    <text evidence="10">The sequence shown here is derived from an EMBL/GenBank/DDBJ whole genome shotgun (WGS) entry which is preliminary data.</text>
</comment>
<protein>
    <recommendedName>
        <fullName evidence="2">histidine kinase</fullName>
        <ecNumber evidence="2">2.7.13.3</ecNumber>
    </recommendedName>
</protein>
<sequence length="379" mass="42262">MRYGEEFLGVECGVARHLNEVDWAATSLGPVDGWSLSLKAVIRTALSSRQPMSFWWGEDLLQFHNDSYAPMLGNRVNHSIGRPFREVWPDVWDAVYPFIQMALSGKGTWQENMPLVMRRNGYDEQTYWTFSYSPLYDDDGRIAGLLNTVTETTQAVADRKALEEAYRDAQKHLVERAGYEDELRLLNRELAHRMKNTLSMVQAIVSQSLRNATSLTDASAIIAARIQTLAKAQDVLTGMSVTAAEISAITNAALAPHQDGADRIHLDGPRVYLSAQQALGLSLAVHELATNATKYGALSVPQGRVDITWSHHLGDDFTFDWRESRGPHVLQPTRRGFGSRLTERIVSDLFKGQAKIDFAPDGVVFSLVGKLHQVADLDH</sequence>
<evidence type="ECO:0000256" key="7">
    <source>
        <dbReference type="ARBA" id="ARBA00022840"/>
    </source>
</evidence>
<evidence type="ECO:0000256" key="5">
    <source>
        <dbReference type="ARBA" id="ARBA00022741"/>
    </source>
</evidence>
<keyword evidence="6" id="KW-0418">Kinase</keyword>
<proteinExistence type="predicted"/>
<feature type="domain" description="Signal transduction histidine kinase HWE region" evidence="9">
    <location>
        <begin position="189"/>
        <end position="270"/>
    </location>
</feature>
<dbReference type="InterPro" id="IPR036890">
    <property type="entry name" value="HATPase_C_sf"/>
</dbReference>
<dbReference type="InterPro" id="IPR035965">
    <property type="entry name" value="PAS-like_dom_sf"/>
</dbReference>
<dbReference type="Gene3D" id="3.30.565.10">
    <property type="entry name" value="Histidine kinase-like ATPase, C-terminal domain"/>
    <property type="match status" value="1"/>
</dbReference>